<gene>
    <name evidence="4" type="ORF">ACA29_03375</name>
</gene>
<dbReference type="Gene3D" id="3.40.50.300">
    <property type="entry name" value="P-loop containing nucleotide triphosphate hydrolases"/>
    <property type="match status" value="2"/>
</dbReference>
<dbReference type="Proteomes" id="UP000053881">
    <property type="component" value="Unassembled WGS sequence"/>
</dbReference>
<keyword evidence="1" id="KW-0175">Coiled coil</keyword>
<dbReference type="EMBL" id="LGPB01000030">
    <property type="protein sequence ID" value="KRG16798.1"/>
    <property type="molecule type" value="Genomic_DNA"/>
</dbReference>
<dbReference type="AlphaFoldDB" id="A0A0Q9YIE6"/>
<dbReference type="Pfam" id="PF13514">
    <property type="entry name" value="AAA_27"/>
    <property type="match status" value="1"/>
</dbReference>
<feature type="coiled-coil region" evidence="1">
    <location>
        <begin position="389"/>
        <end position="456"/>
    </location>
</feature>
<feature type="coiled-coil region" evidence="1">
    <location>
        <begin position="608"/>
        <end position="635"/>
    </location>
</feature>
<evidence type="ECO:0000313" key="4">
    <source>
        <dbReference type="EMBL" id="KRG16798.1"/>
    </source>
</evidence>
<keyword evidence="2" id="KW-0472">Membrane</keyword>
<feature type="coiled-coil region" evidence="1">
    <location>
        <begin position="183"/>
        <end position="234"/>
    </location>
</feature>
<name>A0A0Q9YIE6_9BACI</name>
<evidence type="ECO:0000256" key="2">
    <source>
        <dbReference type="SAM" id="Phobius"/>
    </source>
</evidence>
<dbReference type="PATRIC" id="fig|217031.4.peg.1116"/>
<comment type="caution">
    <text evidence="4">The sequence shown here is derived from an EMBL/GenBank/DDBJ whole genome shotgun (WGS) entry which is preliminary data.</text>
</comment>
<accession>A0A0Q9YIE6</accession>
<evidence type="ECO:0000256" key="1">
    <source>
        <dbReference type="SAM" id="Coils"/>
    </source>
</evidence>
<keyword evidence="2" id="KW-1133">Transmembrane helix</keyword>
<feature type="transmembrane region" description="Helical" evidence="2">
    <location>
        <begin position="462"/>
        <end position="481"/>
    </location>
</feature>
<keyword evidence="2" id="KW-0812">Transmembrane</keyword>
<dbReference type="SUPFAM" id="SSF52540">
    <property type="entry name" value="P-loop containing nucleoside triphosphate hydrolases"/>
    <property type="match status" value="1"/>
</dbReference>
<dbReference type="PANTHER" id="PTHR41259">
    <property type="entry name" value="DOUBLE-STRAND BREAK REPAIR RAD50 ATPASE, PUTATIVE-RELATED"/>
    <property type="match status" value="1"/>
</dbReference>
<evidence type="ECO:0000259" key="3">
    <source>
        <dbReference type="Pfam" id="PF13514"/>
    </source>
</evidence>
<feature type="domain" description="YhaN AAA" evidence="3">
    <location>
        <begin position="1"/>
        <end position="206"/>
    </location>
</feature>
<sequence>MKIKSLSIYGYGKFTGFEWNAIGSLQVVYGRNEAGKSTMMSFIHSILFGFPARQSAQLRYEPKYSHVYGGKIVIETETDGEVVIERLNGKAGGEVQVQFEDGTIGGQDRLIQLLAGMNKSLYQNLFSFDLKGIQDVQRMQGMEIGRYLLAAGTFGTDQLLSVEEELKKQSEQLFKPNGRKPKLNILLKELKESEVELKKAKQQNSDYESLLSRKSRLEAKHLKLEKDLKEQSGNLQNVTTVLEKWAILQENLRIEQRLEELGTVDFPVDGLKRYENYIEKQILLRNQIDGIVRKLEKTKQNQAESRPSLTFQPVIHRAEKLIQEWPLFLQNQEDIEDGKRKVIEHKVKIEEIEQALGLNGQSANLNLGIAIKEQIRKLLNDQLKFQLQTEELSKQRQKTVQEFEEIEAQCQSIEENLWSETDFKQLQIDKNDWIRLEELLEEKKRQNQNRQDLSKASKKSNYIKMGEGILFLLSLMLFFWSIFTSQWLLGVFTAGISGYILFSAFFTNKAKKNSDEHLTLQIQELTAELEKRSKDYHPLFVYEEQLELRNEWKRLYQILEQKEQAKGELREQEQHLTDSLECTKVNVQSYKEALGLSMDFPDIRLEDAIDLLSERADQQKQLEKLQKSLQAKDEKQRIWLRELEIIASAANCPFENPSETGFLLKQTLKLEEEKIIRLKEWEIKIEELESERRILEAEYKEYSQLTSQLLKKAGTIDEESYRVKAKKYEEMCQLQSRQQILQDQLNQSIMNDFNHYPSQKEIKETHTRLIMSIKEIEKALKEVRQERATLDHQIAVLEEGGTYTEKLHRFYQFKANFQEEAMKWAEINMAVSLLQKTMNNYISDRFPKVVEKAKEYFSFLTDGQYSSLAFQENDQLFVKRSDGALMEPIELSQGTKEQLYIALRFALVFVIQSDYSFPIMIDDGFVNFDKERTKKICELIQKMSKETQILIFTCHEHIKELFPSNCVYTLSSNHQQRIINRVQKATRVIV</sequence>
<feature type="transmembrane region" description="Helical" evidence="2">
    <location>
        <begin position="487"/>
        <end position="506"/>
    </location>
</feature>
<dbReference type="PANTHER" id="PTHR41259:SF1">
    <property type="entry name" value="DOUBLE-STRAND BREAK REPAIR RAD50 ATPASE, PUTATIVE-RELATED"/>
    <property type="match status" value="1"/>
</dbReference>
<feature type="coiled-coil region" evidence="1">
    <location>
        <begin position="542"/>
        <end position="579"/>
    </location>
</feature>
<dbReference type="InterPro" id="IPR038734">
    <property type="entry name" value="YhaN_AAA"/>
</dbReference>
<reference evidence="4 5" key="1">
    <citation type="submission" date="2015-06" db="EMBL/GenBank/DDBJ databases">
        <title>Genome sequencing project of Bacillus galactosidilyticus PL133.</title>
        <authorList>
            <person name="Gaiero J."/>
            <person name="Nicol R."/>
            <person name="Habash M."/>
        </authorList>
    </citation>
    <scope>NUCLEOTIDE SEQUENCE [LARGE SCALE GENOMIC DNA]</scope>
    <source>
        <strain evidence="4 5">PL133</strain>
    </source>
</reference>
<feature type="coiled-coil region" evidence="1">
    <location>
        <begin position="766"/>
        <end position="800"/>
    </location>
</feature>
<proteinExistence type="predicted"/>
<feature type="coiled-coil region" evidence="1">
    <location>
        <begin position="671"/>
        <end position="705"/>
    </location>
</feature>
<organism evidence="4 5">
    <name type="scientific">Lederbergia galactosidilytica</name>
    <dbReference type="NCBI Taxonomy" id="217031"/>
    <lineage>
        <taxon>Bacteria</taxon>
        <taxon>Bacillati</taxon>
        <taxon>Bacillota</taxon>
        <taxon>Bacilli</taxon>
        <taxon>Bacillales</taxon>
        <taxon>Bacillaceae</taxon>
        <taxon>Lederbergia</taxon>
    </lineage>
</organism>
<protein>
    <recommendedName>
        <fullName evidence="3">YhaN AAA domain-containing protein</fullName>
    </recommendedName>
</protein>
<dbReference type="InterPro" id="IPR027417">
    <property type="entry name" value="P-loop_NTPase"/>
</dbReference>
<evidence type="ECO:0000313" key="5">
    <source>
        <dbReference type="Proteomes" id="UP000053881"/>
    </source>
</evidence>